<dbReference type="EMBL" id="JAERRB010000013">
    <property type="protein sequence ID" value="MBL0744870.1"/>
    <property type="molecule type" value="Genomic_DNA"/>
</dbReference>
<keyword evidence="2" id="KW-1185">Reference proteome</keyword>
<name>A0ABS1KZJ1_9BACT</name>
<evidence type="ECO:0008006" key="3">
    <source>
        <dbReference type="Google" id="ProtNLM"/>
    </source>
</evidence>
<evidence type="ECO:0000313" key="1">
    <source>
        <dbReference type="EMBL" id="MBL0744870.1"/>
    </source>
</evidence>
<dbReference type="RefSeq" id="WP_202014849.1">
    <property type="nucleotide sequence ID" value="NZ_JAERRB010000013.1"/>
</dbReference>
<gene>
    <name evidence="1" type="ORF">JI741_26790</name>
</gene>
<dbReference type="Pfam" id="PF22105">
    <property type="entry name" value="DUF6943"/>
    <property type="match status" value="1"/>
</dbReference>
<reference evidence="1 2" key="1">
    <citation type="submission" date="2021-01" db="EMBL/GenBank/DDBJ databases">
        <title>Chryseolinea sp. Jin1 Genome sequencing and assembly.</title>
        <authorList>
            <person name="Kim I."/>
        </authorList>
    </citation>
    <scope>NUCLEOTIDE SEQUENCE [LARGE SCALE GENOMIC DNA]</scope>
    <source>
        <strain evidence="1 2">Jin1</strain>
    </source>
</reference>
<dbReference type="Proteomes" id="UP000613030">
    <property type="component" value="Unassembled WGS sequence"/>
</dbReference>
<comment type="caution">
    <text evidence="1">The sequence shown here is derived from an EMBL/GenBank/DDBJ whole genome shotgun (WGS) entry which is preliminary data.</text>
</comment>
<protein>
    <recommendedName>
        <fullName evidence="3">Type I restriction modification DNA specificity domain-containing protein</fullName>
    </recommendedName>
</protein>
<accession>A0ABS1KZJ1</accession>
<organism evidence="1 2">
    <name type="scientific">Chryseolinea lacunae</name>
    <dbReference type="NCBI Taxonomy" id="2801331"/>
    <lineage>
        <taxon>Bacteria</taxon>
        <taxon>Pseudomonadati</taxon>
        <taxon>Bacteroidota</taxon>
        <taxon>Cytophagia</taxon>
        <taxon>Cytophagales</taxon>
        <taxon>Fulvivirgaceae</taxon>
        <taxon>Chryseolinea</taxon>
    </lineage>
</organism>
<dbReference type="InterPro" id="IPR054223">
    <property type="entry name" value="DUF6943"/>
</dbReference>
<proteinExistence type="predicted"/>
<sequence>MLDFTIQPFGVHGKKENAMQILNIKTHRISAAYKANHFFILSKGYNAGKPLDKPCPNCFVITTDSKEDKQKLFWICYSLWKAGRYIPLLVGSVIPFIRIRDVQDEIKRAIEKSLLNPVEFSKMVEQFQAFHLLENQLTLQTKLIARIKVEMAKRLFG</sequence>
<evidence type="ECO:0000313" key="2">
    <source>
        <dbReference type="Proteomes" id="UP000613030"/>
    </source>
</evidence>